<dbReference type="EMBL" id="CAICTM010000060">
    <property type="protein sequence ID" value="CAB9499451.1"/>
    <property type="molecule type" value="Genomic_DNA"/>
</dbReference>
<evidence type="ECO:0000313" key="9">
    <source>
        <dbReference type="Proteomes" id="UP001153069"/>
    </source>
</evidence>
<evidence type="ECO:0000259" key="7">
    <source>
        <dbReference type="PROSITE" id="PS51471"/>
    </source>
</evidence>
<dbReference type="GO" id="GO:0004656">
    <property type="term" value="F:procollagen-proline 4-dioxygenase activity"/>
    <property type="evidence" value="ECO:0007669"/>
    <property type="project" value="TreeGrafter"/>
</dbReference>
<dbReference type="AlphaFoldDB" id="A0A9N8H3I3"/>
<feature type="domain" description="Fe2OG dioxygenase" evidence="7">
    <location>
        <begin position="386"/>
        <end position="504"/>
    </location>
</feature>
<evidence type="ECO:0000256" key="1">
    <source>
        <dbReference type="ARBA" id="ARBA00001961"/>
    </source>
</evidence>
<dbReference type="GO" id="GO:0031418">
    <property type="term" value="F:L-ascorbic acid binding"/>
    <property type="evidence" value="ECO:0007669"/>
    <property type="project" value="InterPro"/>
</dbReference>
<keyword evidence="4" id="KW-0560">Oxidoreductase</keyword>
<proteinExistence type="predicted"/>
<evidence type="ECO:0000256" key="6">
    <source>
        <dbReference type="SAM" id="SignalP"/>
    </source>
</evidence>
<keyword evidence="9" id="KW-1185">Reference proteome</keyword>
<dbReference type="PROSITE" id="PS51471">
    <property type="entry name" value="FE2OG_OXY"/>
    <property type="match status" value="1"/>
</dbReference>
<protein>
    <submittedName>
        <fullName evidence="8">Probable prolyl 4-hydroxylase</fullName>
    </submittedName>
</protein>
<dbReference type="PANTHER" id="PTHR10869">
    <property type="entry name" value="PROLYL 4-HYDROXYLASE ALPHA SUBUNIT"/>
    <property type="match status" value="1"/>
</dbReference>
<organism evidence="8 9">
    <name type="scientific">Seminavis robusta</name>
    <dbReference type="NCBI Taxonomy" id="568900"/>
    <lineage>
        <taxon>Eukaryota</taxon>
        <taxon>Sar</taxon>
        <taxon>Stramenopiles</taxon>
        <taxon>Ochrophyta</taxon>
        <taxon>Bacillariophyta</taxon>
        <taxon>Bacillariophyceae</taxon>
        <taxon>Bacillariophycidae</taxon>
        <taxon>Naviculales</taxon>
        <taxon>Naviculaceae</taxon>
        <taxon>Seminavis</taxon>
    </lineage>
</organism>
<evidence type="ECO:0000313" key="8">
    <source>
        <dbReference type="EMBL" id="CAB9499451.1"/>
    </source>
</evidence>
<keyword evidence="2" id="KW-0479">Metal-binding</keyword>
<comment type="cofactor">
    <cofactor evidence="1">
        <name>L-ascorbate</name>
        <dbReference type="ChEBI" id="CHEBI:38290"/>
    </cofactor>
</comment>
<evidence type="ECO:0000256" key="2">
    <source>
        <dbReference type="ARBA" id="ARBA00022723"/>
    </source>
</evidence>
<dbReference type="InterPro" id="IPR006620">
    <property type="entry name" value="Pro_4_hyd_alph"/>
</dbReference>
<sequence>MNWKQAASILFSPIFFCQPITVWAELQCSALDGDGDPTLKEMTYDIGYGEQTFLAYVEPDVKTFYTGDPPASTKVIPKFDGLATKFINMSNKQVHLYWEPYEGGELAAIEMLEPFSATGTASHPGHIFVFADADKNILERVYIEEHPNNNYAYDPYFVEDDPEATDDVLQKELNEEEYDKYIQWLDTLNFSDQYLEFTGRAYIANYLRNRPLHHIWRADYFGQEHWVETRETHFEQVPPQEVLTRIEDVGSERIMEESQPRLLSEYRTPGQTKLNMTLKVLSVAPRVFEISNFLSPTEVDHILQTAGAITLGRSSIGDIGKGQDKSIEDSSISDTRTSLNSWISRETSPIFDAIYRRAADLMRIDEALLRDRGPDEYSDWPTSGSLAESLQLVHYDPGQKYTAHHDFGFSDLDDPNKDKRFTQATRFATLLLYLNSEGLEGGETTFPRWSNAESFDQLRVNPQEGKAVLFYSQLPDGNLDDFSQHAALPPREGEKWLMNLWVWDPKYAD</sequence>
<dbReference type="Gene3D" id="2.60.120.620">
    <property type="entry name" value="q2cbj1_9rhob like domain"/>
    <property type="match status" value="1"/>
</dbReference>
<dbReference type="GO" id="GO:0005506">
    <property type="term" value="F:iron ion binding"/>
    <property type="evidence" value="ECO:0007669"/>
    <property type="project" value="InterPro"/>
</dbReference>
<dbReference type="PANTHER" id="PTHR10869:SF226">
    <property type="entry name" value="PROLYL 4-HYDROXYLASE ALPHA SUBUNIT DOMAIN-CONTAINING PROTEIN"/>
    <property type="match status" value="1"/>
</dbReference>
<name>A0A9N8H3I3_9STRA</name>
<feature type="signal peptide" evidence="6">
    <location>
        <begin position="1"/>
        <end position="24"/>
    </location>
</feature>
<gene>
    <name evidence="8" type="ORF">SEMRO_61_G035040.1</name>
</gene>
<evidence type="ECO:0000256" key="3">
    <source>
        <dbReference type="ARBA" id="ARBA00022964"/>
    </source>
</evidence>
<comment type="caution">
    <text evidence="8">The sequence shown here is derived from an EMBL/GenBank/DDBJ whole genome shotgun (WGS) entry which is preliminary data.</text>
</comment>
<dbReference type="Pfam" id="PF13640">
    <property type="entry name" value="2OG-FeII_Oxy_3"/>
    <property type="match status" value="1"/>
</dbReference>
<keyword evidence="5" id="KW-0408">Iron</keyword>
<dbReference type="OrthoDB" id="420380at2759"/>
<dbReference type="InterPro" id="IPR005123">
    <property type="entry name" value="Oxoglu/Fe-dep_dioxygenase_dom"/>
</dbReference>
<accession>A0A9N8H3I3</accession>
<feature type="chain" id="PRO_5040159702" evidence="6">
    <location>
        <begin position="25"/>
        <end position="509"/>
    </location>
</feature>
<keyword evidence="6" id="KW-0732">Signal</keyword>
<dbReference type="GO" id="GO:0005783">
    <property type="term" value="C:endoplasmic reticulum"/>
    <property type="evidence" value="ECO:0007669"/>
    <property type="project" value="TreeGrafter"/>
</dbReference>
<dbReference type="SMART" id="SM00702">
    <property type="entry name" value="P4Hc"/>
    <property type="match status" value="1"/>
</dbReference>
<reference evidence="8" key="1">
    <citation type="submission" date="2020-06" db="EMBL/GenBank/DDBJ databases">
        <authorList>
            <consortium name="Plant Systems Biology data submission"/>
        </authorList>
    </citation>
    <scope>NUCLEOTIDE SEQUENCE</scope>
    <source>
        <strain evidence="8">D6</strain>
    </source>
</reference>
<dbReference type="InterPro" id="IPR045054">
    <property type="entry name" value="P4HA-like"/>
</dbReference>
<keyword evidence="3" id="KW-0223">Dioxygenase</keyword>
<dbReference type="Proteomes" id="UP001153069">
    <property type="component" value="Unassembled WGS sequence"/>
</dbReference>
<dbReference type="InterPro" id="IPR044862">
    <property type="entry name" value="Pro_4_hyd_alph_FE2OG_OXY"/>
</dbReference>
<evidence type="ECO:0000256" key="5">
    <source>
        <dbReference type="ARBA" id="ARBA00023004"/>
    </source>
</evidence>
<evidence type="ECO:0000256" key="4">
    <source>
        <dbReference type="ARBA" id="ARBA00023002"/>
    </source>
</evidence>